<dbReference type="Proteomes" id="UP000818266">
    <property type="component" value="Unassembled WGS sequence"/>
</dbReference>
<keyword evidence="5" id="KW-1185">Reference proteome</keyword>
<dbReference type="AlphaFoldDB" id="A0A9E5JQA9"/>
<feature type="domain" description="FHA" evidence="3">
    <location>
        <begin position="100"/>
        <end position="157"/>
    </location>
</feature>
<feature type="compositionally biased region" description="Acidic residues" evidence="2">
    <location>
        <begin position="1"/>
        <end position="12"/>
    </location>
</feature>
<dbReference type="InterPro" id="IPR008984">
    <property type="entry name" value="SMAD_FHA_dom_sf"/>
</dbReference>
<dbReference type="SUPFAM" id="SSF49879">
    <property type="entry name" value="SMAD/FHA domain"/>
    <property type="match status" value="1"/>
</dbReference>
<keyword evidence="1" id="KW-0597">Phosphoprotein</keyword>
<dbReference type="PROSITE" id="PS50006">
    <property type="entry name" value="FHA_DOMAIN"/>
    <property type="match status" value="1"/>
</dbReference>
<organism evidence="4 5">
    <name type="scientific">Microcella pacifica</name>
    <dbReference type="NCBI Taxonomy" id="2591847"/>
    <lineage>
        <taxon>Bacteria</taxon>
        <taxon>Bacillati</taxon>
        <taxon>Actinomycetota</taxon>
        <taxon>Actinomycetes</taxon>
        <taxon>Micrococcales</taxon>
        <taxon>Microbacteriaceae</taxon>
        <taxon>Microcella</taxon>
    </lineage>
</organism>
<sequence length="196" mass="20798">MNDPESEPADEDTVLRECPPTLGAGGAAAEHPVADVEDTVIGLIQPHAPAHDRSVLSSPAPTAPLPSHDVPPEPEPRRAPTTWAAHIRGTDVTIPLDRPAIIGRHPSMARIDEVPQPRRVQIPATHRDVSGRHARIEQLGDTLVVTDLGSTNGIDVHWSQGPVRRLRPGETSVVLPDAVVAIGDAVVVEFVAVATL</sequence>
<protein>
    <submittedName>
        <fullName evidence="4">FHA domain-containing protein</fullName>
    </submittedName>
</protein>
<evidence type="ECO:0000256" key="1">
    <source>
        <dbReference type="ARBA" id="ARBA00022553"/>
    </source>
</evidence>
<dbReference type="Gene3D" id="2.60.200.20">
    <property type="match status" value="1"/>
</dbReference>
<proteinExistence type="predicted"/>
<evidence type="ECO:0000259" key="3">
    <source>
        <dbReference type="PROSITE" id="PS50006"/>
    </source>
</evidence>
<dbReference type="CDD" id="cd00060">
    <property type="entry name" value="FHA"/>
    <property type="match status" value="1"/>
</dbReference>
<evidence type="ECO:0000313" key="5">
    <source>
        <dbReference type="Proteomes" id="UP000818266"/>
    </source>
</evidence>
<accession>A0A9E5JQA9</accession>
<reference evidence="4 5" key="1">
    <citation type="submission" date="2020-03" db="EMBL/GenBank/DDBJ databases">
        <title>Chryseoglobus sp. isolated from a deep-sea seamount.</title>
        <authorList>
            <person name="Zhang D.-C."/>
        </authorList>
    </citation>
    <scope>NUCLEOTIDE SEQUENCE [LARGE SCALE GENOMIC DNA]</scope>
    <source>
        <strain evidence="4 5">KN1116</strain>
    </source>
</reference>
<dbReference type="OrthoDB" id="5485098at2"/>
<feature type="region of interest" description="Disordered" evidence="2">
    <location>
        <begin position="50"/>
        <end position="79"/>
    </location>
</feature>
<comment type="caution">
    <text evidence="4">The sequence shown here is derived from an EMBL/GenBank/DDBJ whole genome shotgun (WGS) entry which is preliminary data.</text>
</comment>
<gene>
    <name evidence="4" type="ORF">FK219_006730</name>
</gene>
<feature type="region of interest" description="Disordered" evidence="2">
    <location>
        <begin position="1"/>
        <end position="32"/>
    </location>
</feature>
<name>A0A9E5JQA9_9MICO</name>
<dbReference type="SMART" id="SM00240">
    <property type="entry name" value="FHA"/>
    <property type="match status" value="1"/>
</dbReference>
<dbReference type="Pfam" id="PF00498">
    <property type="entry name" value="FHA"/>
    <property type="match status" value="1"/>
</dbReference>
<evidence type="ECO:0000256" key="2">
    <source>
        <dbReference type="SAM" id="MobiDB-lite"/>
    </source>
</evidence>
<evidence type="ECO:0000313" key="4">
    <source>
        <dbReference type="EMBL" id="NHF62932.1"/>
    </source>
</evidence>
<dbReference type="RefSeq" id="WP_152583425.1">
    <property type="nucleotide sequence ID" value="NZ_VIKT02000009.1"/>
</dbReference>
<dbReference type="EMBL" id="VIKT02000009">
    <property type="protein sequence ID" value="NHF62932.1"/>
    <property type="molecule type" value="Genomic_DNA"/>
</dbReference>
<dbReference type="InterPro" id="IPR000253">
    <property type="entry name" value="FHA_dom"/>
</dbReference>